<evidence type="ECO:0000313" key="3">
    <source>
        <dbReference type="EMBL" id="MCL7035996.1"/>
    </source>
</evidence>
<dbReference type="InterPro" id="IPR025521">
    <property type="entry name" value="Neprosin_propep"/>
</dbReference>
<evidence type="ECO:0000259" key="2">
    <source>
        <dbReference type="PROSITE" id="PS52045"/>
    </source>
</evidence>
<comment type="caution">
    <text evidence="3">The sequence shown here is derived from an EMBL/GenBank/DDBJ whole genome shotgun (WGS) entry which is preliminary data.</text>
</comment>
<evidence type="ECO:0000313" key="4">
    <source>
        <dbReference type="Proteomes" id="UP001177140"/>
    </source>
</evidence>
<dbReference type="EMBL" id="JAJJMA010163229">
    <property type="protein sequence ID" value="MCL7035996.1"/>
    <property type="molecule type" value="Genomic_DNA"/>
</dbReference>
<accession>A0AA41SID7</accession>
<dbReference type="Pfam" id="PF14365">
    <property type="entry name" value="Neprosin_AP"/>
    <property type="match status" value="1"/>
</dbReference>
<reference evidence="3" key="1">
    <citation type="submission" date="2022-03" db="EMBL/GenBank/DDBJ databases">
        <title>A functionally conserved STORR gene fusion in Papaver species that diverged 16.8 million years ago.</title>
        <authorList>
            <person name="Catania T."/>
        </authorList>
    </citation>
    <scope>NUCLEOTIDE SEQUENCE</scope>
    <source>
        <strain evidence="3">S-191538</strain>
    </source>
</reference>
<keyword evidence="4" id="KW-1185">Reference proteome</keyword>
<dbReference type="PANTHER" id="PTHR31589:SF223">
    <property type="entry name" value="PROTEIN, PUTATIVE (DUF239)-RELATED"/>
    <property type="match status" value="1"/>
</dbReference>
<organism evidence="3 4">
    <name type="scientific">Papaver nudicaule</name>
    <name type="common">Iceland poppy</name>
    <dbReference type="NCBI Taxonomy" id="74823"/>
    <lineage>
        <taxon>Eukaryota</taxon>
        <taxon>Viridiplantae</taxon>
        <taxon>Streptophyta</taxon>
        <taxon>Embryophyta</taxon>
        <taxon>Tracheophyta</taxon>
        <taxon>Spermatophyta</taxon>
        <taxon>Magnoliopsida</taxon>
        <taxon>Ranunculales</taxon>
        <taxon>Papaveraceae</taxon>
        <taxon>Papaveroideae</taxon>
        <taxon>Papaver</taxon>
    </lineage>
</organism>
<dbReference type="PANTHER" id="PTHR31589">
    <property type="entry name" value="PROTEIN, PUTATIVE (DUF239)-RELATED-RELATED"/>
    <property type="match status" value="1"/>
</dbReference>
<name>A0AA41SID7_PAPNU</name>
<evidence type="ECO:0000256" key="1">
    <source>
        <dbReference type="SAM" id="SignalP"/>
    </source>
</evidence>
<feature type="domain" description="Neprosin PEP catalytic" evidence="2">
    <location>
        <begin position="149"/>
        <end position="399"/>
    </location>
</feature>
<dbReference type="InterPro" id="IPR004314">
    <property type="entry name" value="Neprosin"/>
</dbReference>
<dbReference type="Proteomes" id="UP001177140">
    <property type="component" value="Unassembled WGS sequence"/>
</dbReference>
<sequence>MKYSQISFIIFLVIVFSSHISMTHCVDGKGSISKAEEDDIEIERQLRVLNKKPVKTITTKVGDIIDCVDIYKQPAFDNPLLKDHKIQMIPRPILRETTRKTGSLSSTFRGLQSETCPSGTVAIRRTTRQELVNAKYFVKKTKPIPANGPANMGFHFVSAEEVIPRKKYFGAGASMSLHNLTVDPDQSSTSHIWIMNGARGQVNSIEFGLMKNPSIFGDSRTRLFGYWTRDEHRETGCYNILCAGFVQIHWHITFGNQWAQSSTYDQEPYDVLLYVHRANDTHWWLHVHNEAVGYWPSNIFTNLGSASSVRYGGFASATSQISMPQMGNGHIPQLDNFNRTAFMSQMMYANEAAHFLNIDPDSVHTMKSANPRCYDIKFAGQKWDWGITMAYGGPGGPCDDSP</sequence>
<proteinExistence type="predicted"/>
<dbReference type="InterPro" id="IPR053168">
    <property type="entry name" value="Glutamic_endopeptidase"/>
</dbReference>
<feature type="chain" id="PRO_5041312409" description="Neprosin PEP catalytic domain-containing protein" evidence="1">
    <location>
        <begin position="26"/>
        <end position="402"/>
    </location>
</feature>
<protein>
    <recommendedName>
        <fullName evidence="2">Neprosin PEP catalytic domain-containing protein</fullName>
    </recommendedName>
</protein>
<feature type="signal peptide" evidence="1">
    <location>
        <begin position="1"/>
        <end position="25"/>
    </location>
</feature>
<dbReference type="AlphaFoldDB" id="A0AA41SID7"/>
<keyword evidence="1" id="KW-0732">Signal</keyword>
<dbReference type="Gene3D" id="3.90.1320.10">
    <property type="entry name" value="Outer-capsid protein sigma 3, large lobe"/>
    <property type="match status" value="1"/>
</dbReference>
<gene>
    <name evidence="3" type="ORF">MKW94_023782</name>
</gene>
<dbReference type="Pfam" id="PF03080">
    <property type="entry name" value="Neprosin"/>
    <property type="match status" value="1"/>
</dbReference>
<dbReference type="PROSITE" id="PS52045">
    <property type="entry name" value="NEPROSIN_PEP_CD"/>
    <property type="match status" value="1"/>
</dbReference>